<reference evidence="1 2" key="1">
    <citation type="submission" date="2023-08" db="EMBL/GenBank/DDBJ databases">
        <title>Black Yeasts Isolated from many extreme environments.</title>
        <authorList>
            <person name="Coleine C."/>
            <person name="Stajich J.E."/>
            <person name="Selbmann L."/>
        </authorList>
    </citation>
    <scope>NUCLEOTIDE SEQUENCE [LARGE SCALE GENOMIC DNA]</scope>
    <source>
        <strain evidence="1 2">CCFEE 536</strain>
    </source>
</reference>
<comment type="caution">
    <text evidence="1">The sequence shown here is derived from an EMBL/GenBank/DDBJ whole genome shotgun (WGS) entry which is preliminary data.</text>
</comment>
<evidence type="ECO:0000313" key="2">
    <source>
        <dbReference type="Proteomes" id="UP001357485"/>
    </source>
</evidence>
<dbReference type="Proteomes" id="UP001357485">
    <property type="component" value="Unassembled WGS sequence"/>
</dbReference>
<keyword evidence="2" id="KW-1185">Reference proteome</keyword>
<accession>A0ABR0M905</accession>
<sequence length="107" mass="12571">MASGRHSCLLSWLRYEDVGIIVPYKHQWNLYRRSPHESDLRTKTMEQRFSSRRSTDFEGVVRSIAIVDLVVAQSLGLFLMERTQRITSAFMPLFRGVPTTDLDYIYR</sequence>
<organism evidence="1 2">
    <name type="scientific">Cryomyces antarcticus</name>
    <dbReference type="NCBI Taxonomy" id="329879"/>
    <lineage>
        <taxon>Eukaryota</taxon>
        <taxon>Fungi</taxon>
        <taxon>Dikarya</taxon>
        <taxon>Ascomycota</taxon>
        <taxon>Pezizomycotina</taxon>
        <taxon>Dothideomycetes</taxon>
        <taxon>Dothideomycetes incertae sedis</taxon>
        <taxon>Cryomyces</taxon>
    </lineage>
</organism>
<protein>
    <submittedName>
        <fullName evidence="1">Uncharacterized protein</fullName>
    </submittedName>
</protein>
<name>A0ABR0M905_9PEZI</name>
<gene>
    <name evidence="1" type="ORF">LTR16_000257</name>
</gene>
<proteinExistence type="predicted"/>
<evidence type="ECO:0000313" key="1">
    <source>
        <dbReference type="EMBL" id="KAK5296682.1"/>
    </source>
</evidence>
<dbReference type="EMBL" id="JAVRRA010000005">
    <property type="protein sequence ID" value="KAK5296682.1"/>
    <property type="molecule type" value="Genomic_DNA"/>
</dbReference>